<evidence type="ECO:0000256" key="1">
    <source>
        <dbReference type="SAM" id="MobiDB-lite"/>
    </source>
</evidence>
<feature type="transmembrane region" description="Helical" evidence="2">
    <location>
        <begin position="115"/>
        <end position="138"/>
    </location>
</feature>
<dbReference type="EMBL" id="JACJID010000008">
    <property type="protein sequence ID" value="MBA8931308.1"/>
    <property type="molecule type" value="Genomic_DNA"/>
</dbReference>
<keyword evidence="4" id="KW-1185">Reference proteome</keyword>
<keyword evidence="2" id="KW-0472">Membrane</keyword>
<feature type="transmembrane region" description="Helical" evidence="2">
    <location>
        <begin position="79"/>
        <end position="103"/>
    </location>
</feature>
<evidence type="ECO:0008006" key="5">
    <source>
        <dbReference type="Google" id="ProtNLM"/>
    </source>
</evidence>
<evidence type="ECO:0000313" key="3">
    <source>
        <dbReference type="EMBL" id="MBA8931308.1"/>
    </source>
</evidence>
<keyword evidence="2" id="KW-1133">Transmembrane helix</keyword>
<protein>
    <recommendedName>
        <fullName evidence="5">Superfamily III holin-X</fullName>
    </recommendedName>
</protein>
<dbReference type="InterPro" id="IPR009937">
    <property type="entry name" value="Phage_holin_3_6"/>
</dbReference>
<proteinExistence type="predicted"/>
<evidence type="ECO:0000256" key="2">
    <source>
        <dbReference type="SAM" id="Phobius"/>
    </source>
</evidence>
<reference evidence="3 4" key="1">
    <citation type="submission" date="2020-08" db="EMBL/GenBank/DDBJ databases">
        <title>Genomic Encyclopedia of Archaeal and Bacterial Type Strains, Phase II (KMG-II): from individual species to whole genera.</title>
        <authorList>
            <person name="Goeker M."/>
        </authorList>
    </citation>
    <scope>NUCLEOTIDE SEQUENCE [LARGE SCALE GENOMIC DNA]</scope>
    <source>
        <strain evidence="3 4">DSM 43850</strain>
    </source>
</reference>
<gene>
    <name evidence="3" type="ORF">BC739_008555</name>
</gene>
<dbReference type="Pfam" id="PF07332">
    <property type="entry name" value="Phage_holin_3_6"/>
    <property type="match status" value="1"/>
</dbReference>
<sequence>MTTVTGPGHHANGTPDGALPPVPSIPLTEETARGVAEEQSVGGLVRDAMTHISTLLRAEIELAKLEVVAEAKKGLRGGVYFLVALAILLFSLFFLFMMVANFFSEGLADLGMLRSFSYLLGYFVTFLLMLGGAGLAGLMGYRKVRGIKAPERTIESMKDTAAALRHPGER</sequence>
<name>A0ABR6BWM6_9PSEU</name>
<keyword evidence="2" id="KW-0812">Transmembrane</keyword>
<dbReference type="RefSeq" id="WP_025353969.1">
    <property type="nucleotide sequence ID" value="NZ_BAAABQ010000015.1"/>
</dbReference>
<comment type="caution">
    <text evidence="3">The sequence shown here is derived from an EMBL/GenBank/DDBJ whole genome shotgun (WGS) entry which is preliminary data.</text>
</comment>
<evidence type="ECO:0000313" key="4">
    <source>
        <dbReference type="Proteomes" id="UP000517916"/>
    </source>
</evidence>
<organism evidence="3 4">
    <name type="scientific">Kutzneria viridogrisea</name>
    <dbReference type="NCBI Taxonomy" id="47990"/>
    <lineage>
        <taxon>Bacteria</taxon>
        <taxon>Bacillati</taxon>
        <taxon>Actinomycetota</taxon>
        <taxon>Actinomycetes</taxon>
        <taxon>Pseudonocardiales</taxon>
        <taxon>Pseudonocardiaceae</taxon>
        <taxon>Kutzneria</taxon>
    </lineage>
</organism>
<feature type="region of interest" description="Disordered" evidence="1">
    <location>
        <begin position="1"/>
        <end position="23"/>
    </location>
</feature>
<accession>A0ABR6BWM6</accession>
<dbReference type="Proteomes" id="UP000517916">
    <property type="component" value="Unassembled WGS sequence"/>
</dbReference>